<protein>
    <submittedName>
        <fullName evidence="1">Kynurenine alpha-aminoadipate mitochondrial-like protein</fullName>
    </submittedName>
</protein>
<accession>A0A170ZRX3</accession>
<name>A0A170ZRX3_TRIIF</name>
<proteinExistence type="predicted"/>
<reference evidence="1" key="1">
    <citation type="submission" date="2016-04" db="EMBL/GenBank/DDBJ databases">
        <authorList>
            <person name="Calderon-Fernandez G.M.Sr."/>
        </authorList>
    </citation>
    <scope>NUCLEOTIDE SEQUENCE</scope>
    <source>
        <strain evidence="1">Int1</strain>
        <tissue evidence="1">Integument</tissue>
    </source>
</reference>
<dbReference type="EMBL" id="GEMB01001941">
    <property type="protein sequence ID" value="JAS01234.1"/>
    <property type="molecule type" value="Transcribed_RNA"/>
</dbReference>
<sequence>MEFVQISYRRS</sequence>
<reference evidence="1" key="2">
    <citation type="journal article" date="2017" name="J. Med. Entomol.">
        <title>Transcriptome Analysis of the Triatoma infestans (Hemiptera: Reduviidae) Integument.</title>
        <authorList>
            <person name="Calderon-Fernandez G.M."/>
            <person name="Moriconi D.E."/>
            <person name="Dulbecco A.B."/>
            <person name="Juarez M.P."/>
        </authorList>
    </citation>
    <scope>NUCLEOTIDE SEQUENCE</scope>
    <source>
        <strain evidence="1">Int1</strain>
        <tissue evidence="1">Integument</tissue>
    </source>
</reference>
<evidence type="ECO:0000313" key="1">
    <source>
        <dbReference type="EMBL" id="JAS01234.1"/>
    </source>
</evidence>
<organism evidence="1">
    <name type="scientific">Triatoma infestans</name>
    <name type="common">Assassin bug</name>
    <dbReference type="NCBI Taxonomy" id="30076"/>
    <lineage>
        <taxon>Eukaryota</taxon>
        <taxon>Metazoa</taxon>
        <taxon>Ecdysozoa</taxon>
        <taxon>Arthropoda</taxon>
        <taxon>Hexapoda</taxon>
        <taxon>Insecta</taxon>
        <taxon>Pterygota</taxon>
        <taxon>Neoptera</taxon>
        <taxon>Paraneoptera</taxon>
        <taxon>Hemiptera</taxon>
        <taxon>Heteroptera</taxon>
        <taxon>Panheteroptera</taxon>
        <taxon>Cimicomorpha</taxon>
        <taxon>Reduviidae</taxon>
        <taxon>Triatominae</taxon>
        <taxon>Triatoma</taxon>
    </lineage>
</organism>